<evidence type="ECO:0000256" key="10">
    <source>
        <dbReference type="PIRSR" id="PIRSR005096-3"/>
    </source>
</evidence>
<reference evidence="12" key="1">
    <citation type="submission" date="2025-08" db="UniProtKB">
        <authorList>
            <consortium name="RefSeq"/>
        </authorList>
    </citation>
    <scope>IDENTIFICATION</scope>
    <source>
        <strain evidence="12">15112-1751.03</strain>
        <tissue evidence="12">Whole Adult</tissue>
    </source>
</reference>
<feature type="binding site" evidence="9">
    <location>
        <position position="257"/>
    </location>
    <ligand>
        <name>beta-D-galactose</name>
        <dbReference type="ChEBI" id="CHEBI:27667"/>
    </ligand>
</feature>
<dbReference type="PANTHER" id="PTHR10091:SF0">
    <property type="entry name" value="GALACTOSE MUTAROTASE"/>
    <property type="match status" value="1"/>
</dbReference>
<dbReference type="InterPro" id="IPR008183">
    <property type="entry name" value="Aldose_1/G6P_1-epimerase"/>
</dbReference>
<dbReference type="Pfam" id="PF01263">
    <property type="entry name" value="Aldose_epim"/>
    <property type="match status" value="1"/>
</dbReference>
<keyword evidence="5 8" id="KW-0413">Isomerase</keyword>
<evidence type="ECO:0000256" key="9">
    <source>
        <dbReference type="PIRSR" id="PIRSR005096-2"/>
    </source>
</evidence>
<organism evidence="11 12">
    <name type="scientific">Drosophila albomicans</name>
    <name type="common">Fruit fly</name>
    <dbReference type="NCBI Taxonomy" id="7291"/>
    <lineage>
        <taxon>Eukaryota</taxon>
        <taxon>Metazoa</taxon>
        <taxon>Ecdysozoa</taxon>
        <taxon>Arthropoda</taxon>
        <taxon>Hexapoda</taxon>
        <taxon>Insecta</taxon>
        <taxon>Pterygota</taxon>
        <taxon>Neoptera</taxon>
        <taxon>Endopterygota</taxon>
        <taxon>Diptera</taxon>
        <taxon>Brachycera</taxon>
        <taxon>Muscomorpha</taxon>
        <taxon>Ephydroidea</taxon>
        <taxon>Drosophilidae</taxon>
        <taxon>Drosophila</taxon>
    </lineage>
</organism>
<gene>
    <name evidence="12" type="primary">LOC117577980</name>
</gene>
<dbReference type="RefSeq" id="XP_034118962.1">
    <property type="nucleotide sequence ID" value="XM_034263071.2"/>
</dbReference>
<dbReference type="InterPro" id="IPR047215">
    <property type="entry name" value="Galactose_mutarotase-like"/>
</dbReference>
<keyword evidence="6 8" id="KW-0119">Carbohydrate metabolism</keyword>
<evidence type="ECO:0000256" key="4">
    <source>
        <dbReference type="ARBA" id="ARBA00006206"/>
    </source>
</evidence>
<dbReference type="Proteomes" id="UP000515160">
    <property type="component" value="Chromosome X"/>
</dbReference>
<dbReference type="GO" id="GO:0030246">
    <property type="term" value="F:carbohydrate binding"/>
    <property type="evidence" value="ECO:0007669"/>
    <property type="project" value="InterPro"/>
</dbReference>
<protein>
    <recommendedName>
        <fullName evidence="8">Aldose 1-epimerase</fullName>
        <ecNumber evidence="8">5.1.3.3</ecNumber>
    </recommendedName>
</protein>
<dbReference type="OrthoDB" id="274691at2759"/>
<dbReference type="InterPro" id="IPR014718">
    <property type="entry name" value="GH-type_carb-bd"/>
</dbReference>
<dbReference type="GeneID" id="117577980"/>
<evidence type="ECO:0000256" key="2">
    <source>
        <dbReference type="ARBA" id="ARBA00004947"/>
    </source>
</evidence>
<evidence type="ECO:0000256" key="3">
    <source>
        <dbReference type="ARBA" id="ARBA00005028"/>
    </source>
</evidence>
<dbReference type="InterPro" id="IPR011013">
    <property type="entry name" value="Gal_mutarotase_sf_dom"/>
</dbReference>
<dbReference type="UniPathway" id="UPA00214"/>
<accession>A0A6P8ZFY5</accession>
<evidence type="ECO:0000256" key="8">
    <source>
        <dbReference type="PIRNR" id="PIRNR005096"/>
    </source>
</evidence>
<keyword evidence="11" id="KW-1185">Reference proteome</keyword>
<comment type="similarity">
    <text evidence="4 8">Belongs to the aldose epimerase family.</text>
</comment>
<evidence type="ECO:0000256" key="1">
    <source>
        <dbReference type="ARBA" id="ARBA00001712"/>
    </source>
</evidence>
<evidence type="ECO:0000256" key="7">
    <source>
        <dbReference type="ARBA" id="ARBA00045743"/>
    </source>
</evidence>
<dbReference type="AlphaFoldDB" id="A0A6P8ZFY5"/>
<evidence type="ECO:0000313" key="12">
    <source>
        <dbReference type="RefSeq" id="XP_034118962.1"/>
    </source>
</evidence>
<dbReference type="Gene3D" id="2.70.98.10">
    <property type="match status" value="1"/>
</dbReference>
<comment type="pathway">
    <text evidence="3 8">Carbohydrate metabolism; hexose metabolism.</text>
</comment>
<dbReference type="SUPFAM" id="SSF74650">
    <property type="entry name" value="Galactose mutarotase-like"/>
    <property type="match status" value="1"/>
</dbReference>
<dbReference type="UniPathway" id="UPA00242"/>
<dbReference type="GO" id="GO:0033499">
    <property type="term" value="P:galactose catabolic process via UDP-galactose, Leloir pathway"/>
    <property type="evidence" value="ECO:0007669"/>
    <property type="project" value="TreeGrafter"/>
</dbReference>
<comment type="catalytic activity">
    <reaction evidence="8">
        <text>alpha-D-glucose = beta-D-glucose</text>
        <dbReference type="Rhea" id="RHEA:10264"/>
        <dbReference type="ChEBI" id="CHEBI:15903"/>
        <dbReference type="ChEBI" id="CHEBI:17925"/>
        <dbReference type="EC" id="5.1.3.3"/>
    </reaction>
</comment>
<comment type="function">
    <text evidence="7">Mutarotase that catalyzes the interconversion of beta-D-galactose and alpha-D-galactose during galactose metabolism. Beta-D-galactose is metabolized in the liver into glucose 1-phosphate, the primary metabolic fuel, by the action of four enzymes that constitute the Leloir pathway: GALM, GALK1 (galactokinase), GALT (galactose-1-phosphate uridylyltransferase) and GALE (UDP-galactose-4'-epimerase). Involved in the maintenance of the equilibrium between the beta- and alpha-anomers of galactose, therefore ensuring a sufficient supply of the alpha-anomer for GALK1. Also active on D-glucose although shows a preference for galactose over glucose.</text>
</comment>
<dbReference type="PIRSF" id="PIRSF005096">
    <property type="entry name" value="GALM"/>
    <property type="match status" value="1"/>
</dbReference>
<dbReference type="PANTHER" id="PTHR10091">
    <property type="entry name" value="ALDOSE-1-EPIMERASE"/>
    <property type="match status" value="1"/>
</dbReference>
<dbReference type="CDD" id="cd09019">
    <property type="entry name" value="galactose_mutarotase_like"/>
    <property type="match status" value="1"/>
</dbReference>
<proteinExistence type="inferred from homology"/>
<name>A0A6P8ZFY5_DROAB</name>
<comment type="pathway">
    <text evidence="2">Carbohydrate metabolism; galactose metabolism.</text>
</comment>
<evidence type="ECO:0000256" key="6">
    <source>
        <dbReference type="ARBA" id="ARBA00023277"/>
    </source>
</evidence>
<feature type="binding site" evidence="10">
    <location>
        <begin position="185"/>
        <end position="187"/>
    </location>
    <ligand>
        <name>beta-D-galactose</name>
        <dbReference type="ChEBI" id="CHEBI:27667"/>
    </ligand>
</feature>
<evidence type="ECO:0000313" key="11">
    <source>
        <dbReference type="Proteomes" id="UP000515160"/>
    </source>
</evidence>
<dbReference type="GO" id="GO:0004034">
    <property type="term" value="F:aldose 1-epimerase activity"/>
    <property type="evidence" value="ECO:0007669"/>
    <property type="project" value="UniProtKB-EC"/>
</dbReference>
<dbReference type="EC" id="5.1.3.3" evidence="8"/>
<evidence type="ECO:0000256" key="5">
    <source>
        <dbReference type="ARBA" id="ARBA00023235"/>
    </source>
</evidence>
<comment type="catalytic activity">
    <reaction evidence="1">
        <text>alpha-D-galactose = beta-D-galactose</text>
        <dbReference type="Rhea" id="RHEA:28675"/>
        <dbReference type="ChEBI" id="CHEBI:27667"/>
        <dbReference type="ChEBI" id="CHEBI:28061"/>
        <dbReference type="EC" id="5.1.3.3"/>
    </reaction>
    <physiologicalReaction direction="right-to-left" evidence="1">
        <dbReference type="Rhea" id="RHEA:28677"/>
    </physiologicalReaction>
</comment>
<dbReference type="GO" id="GO:0006006">
    <property type="term" value="P:glucose metabolic process"/>
    <property type="evidence" value="ECO:0007669"/>
    <property type="project" value="TreeGrafter"/>
</dbReference>
<sequence length="388" mass="44305">MVKVVEDIFGIAINPFTEKAQVVRRYTISNANHLTASIIQLGASIQSISCPDAYHNVEDVVLGFNDVAGYEKNRHRHFGCMLGRVADRVANAEFIMDRRRVHVSKNLNDKHQIDGGYVGFDRVIWDLDMIRPDGVTLKHVSANGHEGYPGDLTVLVHYTMDDDNRFFMRIEARSDQTTPVNISNHCYFNLAGQRAGRRGILEHRLVIAAEHTIETNEESMPTGRFSTVNNTIYDMRVPAFIGDRLRQFEHKAVLGFDVCYAIDKDFDANIVHFVGKILHPESGRFMEIHSNQPGLRFCTANDFPNDSRDEEPIMGKDCARYFQYSGFSVQMEKFPDTVNNLDFPTAFIMPSELYFHETIYTFGVQESWKCCATPEELTELGDDIVRYH</sequence>
<dbReference type="InterPro" id="IPR015443">
    <property type="entry name" value="Aldose_1-epimerase"/>
</dbReference>